<accession>A0ABP3Y5R0</accession>
<sequence length="61" mass="7048">MIFRYSGSFKEIKKGQTSYFTHLSHLVTSSGETSNFLLEDLEQVAQLKMIEKHEISIKLEV</sequence>
<keyword evidence="2" id="KW-1185">Reference proteome</keyword>
<gene>
    <name evidence="1" type="ORF">GCM10009118_24690</name>
</gene>
<organism evidence="1 2">
    <name type="scientific">Wandonia haliotis</name>
    <dbReference type="NCBI Taxonomy" id="574963"/>
    <lineage>
        <taxon>Bacteria</taxon>
        <taxon>Pseudomonadati</taxon>
        <taxon>Bacteroidota</taxon>
        <taxon>Flavobacteriia</taxon>
        <taxon>Flavobacteriales</taxon>
        <taxon>Crocinitomicaceae</taxon>
        <taxon>Wandonia</taxon>
    </lineage>
</organism>
<dbReference type="Proteomes" id="UP001501126">
    <property type="component" value="Unassembled WGS sequence"/>
</dbReference>
<name>A0ABP3Y5R0_9FLAO</name>
<comment type="caution">
    <text evidence="1">The sequence shown here is derived from an EMBL/GenBank/DDBJ whole genome shotgun (WGS) entry which is preliminary data.</text>
</comment>
<reference evidence="2" key="1">
    <citation type="journal article" date="2019" name="Int. J. Syst. Evol. Microbiol.">
        <title>The Global Catalogue of Microorganisms (GCM) 10K type strain sequencing project: providing services to taxonomists for standard genome sequencing and annotation.</title>
        <authorList>
            <consortium name="The Broad Institute Genomics Platform"/>
            <consortium name="The Broad Institute Genome Sequencing Center for Infectious Disease"/>
            <person name="Wu L."/>
            <person name="Ma J."/>
        </authorList>
    </citation>
    <scope>NUCLEOTIDE SEQUENCE [LARGE SCALE GENOMIC DNA]</scope>
    <source>
        <strain evidence="2">JCM 16083</strain>
    </source>
</reference>
<dbReference type="EMBL" id="BAAAFH010000021">
    <property type="protein sequence ID" value="GAA0876059.1"/>
    <property type="molecule type" value="Genomic_DNA"/>
</dbReference>
<evidence type="ECO:0000313" key="1">
    <source>
        <dbReference type="EMBL" id="GAA0876059.1"/>
    </source>
</evidence>
<evidence type="ECO:0000313" key="2">
    <source>
        <dbReference type="Proteomes" id="UP001501126"/>
    </source>
</evidence>
<protein>
    <submittedName>
        <fullName evidence="1">Uncharacterized protein</fullName>
    </submittedName>
</protein>
<proteinExistence type="predicted"/>